<comment type="caution">
    <text evidence="1">The sequence shown here is derived from an EMBL/GenBank/DDBJ whole genome shotgun (WGS) entry which is preliminary data.</text>
</comment>
<reference evidence="1 2" key="1">
    <citation type="submission" date="2019-02" db="EMBL/GenBank/DDBJ databases">
        <title>The genomic architecture of introgression among sibling species of bacteria.</title>
        <authorList>
            <person name="Cavassim M.I.A."/>
            <person name="Moeskjaer S."/>
            <person name="Moslemi C."/>
            <person name="Fields B."/>
            <person name="Bachmann A."/>
            <person name="Vilhjalmsson B."/>
            <person name="Schierup M.H."/>
            <person name="Young J.P.W."/>
            <person name="Andersen S.U."/>
        </authorList>
    </citation>
    <scope>NUCLEOTIDE SEQUENCE [LARGE SCALE GENOMIC DNA]</scope>
    <source>
        <strain evidence="1 2">SM92</strain>
    </source>
</reference>
<gene>
    <name evidence="1" type="ORF">ELH40_05050</name>
</gene>
<organism evidence="1 2">
    <name type="scientific">Rhizobium ruizarguesonis</name>
    <dbReference type="NCBI Taxonomy" id="2081791"/>
    <lineage>
        <taxon>Bacteria</taxon>
        <taxon>Pseudomonadati</taxon>
        <taxon>Pseudomonadota</taxon>
        <taxon>Alphaproteobacteria</taxon>
        <taxon>Hyphomicrobiales</taxon>
        <taxon>Rhizobiaceae</taxon>
        <taxon>Rhizobium/Agrobacterium group</taxon>
        <taxon>Rhizobium</taxon>
    </lineage>
</organism>
<name>A0AB38I0C6_9HYPH</name>
<accession>A0AB38I0C6</accession>
<proteinExistence type="predicted"/>
<sequence>MTYLKHDQLIAAAMLATTMTSLRQAEAAECEQETFEEAGYVVCIVEADKATPWRNVGHMSFWMSRIGLSAYSLLTCPTNFQHYWRI</sequence>
<dbReference type="EMBL" id="SIMR01000001">
    <property type="protein sequence ID" value="TBC14337.1"/>
    <property type="molecule type" value="Genomic_DNA"/>
</dbReference>
<evidence type="ECO:0000313" key="2">
    <source>
        <dbReference type="Proteomes" id="UP000294215"/>
    </source>
</evidence>
<dbReference type="RefSeq" id="WP_130700626.1">
    <property type="nucleotide sequence ID" value="NZ_SIMK01000001.1"/>
</dbReference>
<dbReference type="AlphaFoldDB" id="A0AB38I0C6"/>
<dbReference type="Proteomes" id="UP000294215">
    <property type="component" value="Unassembled WGS sequence"/>
</dbReference>
<evidence type="ECO:0000313" key="1">
    <source>
        <dbReference type="EMBL" id="TBC14337.1"/>
    </source>
</evidence>
<protein>
    <recommendedName>
        <fullName evidence="3">Secreted protein</fullName>
    </recommendedName>
</protein>
<evidence type="ECO:0008006" key="3">
    <source>
        <dbReference type="Google" id="ProtNLM"/>
    </source>
</evidence>